<proteinExistence type="predicted"/>
<dbReference type="PANTHER" id="PTHR11008:SF29">
    <property type="entry name" value="IP17226P"/>
    <property type="match status" value="1"/>
</dbReference>
<dbReference type="GO" id="GO:0005615">
    <property type="term" value="C:extracellular space"/>
    <property type="evidence" value="ECO:0007669"/>
    <property type="project" value="TreeGrafter"/>
</dbReference>
<dbReference type="HOGENOM" id="CLU_824621_0_0_1"/>
<dbReference type="PANTHER" id="PTHR11008">
    <property type="entry name" value="PROTEIN TAKEOUT-LIKE PROTEIN"/>
    <property type="match status" value="1"/>
</dbReference>
<dbReference type="Proteomes" id="UP000015102">
    <property type="component" value="Unassembled WGS sequence"/>
</dbReference>
<protein>
    <submittedName>
        <fullName evidence="1">Uncharacterized protein</fullName>
    </submittedName>
</protein>
<dbReference type="InterPro" id="IPR038602">
    <property type="entry name" value="Mite_allergen_7_sf"/>
</dbReference>
<reference evidence="2" key="1">
    <citation type="submission" date="2013-02" db="EMBL/GenBank/DDBJ databases">
        <authorList>
            <person name="Hughes D."/>
        </authorList>
    </citation>
    <scope>NUCLEOTIDE SEQUENCE</scope>
    <source>
        <strain>Durham</strain>
        <strain evidence="2">NC isolate 2 -- Noor lab</strain>
    </source>
</reference>
<dbReference type="Pfam" id="PF16984">
    <property type="entry name" value="Grp7_allergen"/>
    <property type="match status" value="1"/>
</dbReference>
<keyword evidence="2" id="KW-1185">Reference proteome</keyword>
<dbReference type="Gene3D" id="3.15.10.50">
    <property type="match status" value="1"/>
</dbReference>
<dbReference type="Gene3D" id="3.15.10.30">
    <property type="entry name" value="Haemolymph juvenile hormone binding protein"/>
    <property type="match status" value="1"/>
</dbReference>
<organism evidence="1 2">
    <name type="scientific">Megaselia scalaris</name>
    <name type="common">Humpbacked fly</name>
    <name type="synonym">Phora scalaris</name>
    <dbReference type="NCBI Taxonomy" id="36166"/>
    <lineage>
        <taxon>Eukaryota</taxon>
        <taxon>Metazoa</taxon>
        <taxon>Ecdysozoa</taxon>
        <taxon>Arthropoda</taxon>
        <taxon>Hexapoda</taxon>
        <taxon>Insecta</taxon>
        <taxon>Pterygota</taxon>
        <taxon>Neoptera</taxon>
        <taxon>Endopterygota</taxon>
        <taxon>Diptera</taxon>
        <taxon>Brachycera</taxon>
        <taxon>Muscomorpha</taxon>
        <taxon>Platypezoidea</taxon>
        <taxon>Phoridae</taxon>
        <taxon>Megaseliini</taxon>
        <taxon>Megaselia</taxon>
    </lineage>
</organism>
<evidence type="ECO:0000313" key="1">
    <source>
        <dbReference type="EnsemblMetazoa" id="MESCA002362-PA"/>
    </source>
</evidence>
<dbReference type="AlphaFoldDB" id="T1GG53"/>
<dbReference type="InterPro" id="IPR038606">
    <property type="entry name" value="To_sf"/>
</dbReference>
<accession>T1GG53</accession>
<dbReference type="OMA" id="LYSAYNE"/>
<reference evidence="1" key="2">
    <citation type="submission" date="2015-06" db="UniProtKB">
        <authorList>
            <consortium name="EnsemblMetazoa"/>
        </authorList>
    </citation>
    <scope>IDENTIFICATION</scope>
</reference>
<name>T1GG53_MEGSC</name>
<dbReference type="InterPro" id="IPR020234">
    <property type="entry name" value="Mite_allergen_group-7"/>
</dbReference>
<dbReference type="EMBL" id="CAQQ02024835">
    <property type="status" value="NOT_ANNOTATED_CDS"/>
    <property type="molecule type" value="Genomic_DNA"/>
</dbReference>
<dbReference type="STRING" id="36166.T1GG53"/>
<evidence type="ECO:0000313" key="2">
    <source>
        <dbReference type="Proteomes" id="UP000015102"/>
    </source>
</evidence>
<dbReference type="EnsemblMetazoa" id="MESCA002362-RA">
    <property type="protein sequence ID" value="MESCA002362-PA"/>
    <property type="gene ID" value="MESCA002362"/>
</dbReference>
<sequence>MYELKNSSQLKILPVRSSGNIKLRIENISAKGLVAFKIYDDALKTTNFNLDFDSQDVHIEIDYYDQESKEYAKSVQTKKNIDCSIATHIKRDLIWKLQEDLRHRLDAVLVDFSLTEIFNENLEISEKYRNRNLFIDKFINEFVDQFLEEIKKVEMAKNLTKVKTPDFETDFSHKFGVITFWGNFQAKNGTLEDLSSVFRTGEFSLATYPNSNKVLVYGNLGFENLLLQFDYYTAKIWNIGPWGELKATIGNNSIKFKLVAEVQPSDDTHLGLNMKFSDFDLKIEQMDDIKVECTGMSVILNWLLSYIVTWVTGYLKQDIIEIVEDKLKDLLESCCLS</sequence>